<evidence type="ECO:0000313" key="3">
    <source>
        <dbReference type="EMBL" id="EEQ98314.1"/>
    </source>
</evidence>
<dbReference type="RefSeq" id="XP_002765597.1">
    <property type="nucleotide sequence ID" value="XM_002765551.1"/>
</dbReference>
<keyword evidence="4" id="KW-1185">Reference proteome</keyword>
<dbReference type="Gene3D" id="1.10.287.1490">
    <property type="match status" value="1"/>
</dbReference>
<feature type="coiled-coil region" evidence="1">
    <location>
        <begin position="222"/>
        <end position="291"/>
    </location>
</feature>
<proteinExistence type="predicted"/>
<evidence type="ECO:0000256" key="2">
    <source>
        <dbReference type="SAM" id="MobiDB-lite"/>
    </source>
</evidence>
<sequence>MLIGVDVYTGTDRVKVVDIAVNTNRDDVCDDESGLTWAERDNLAREVAALKVKAYDFANKASQLTGVEEQLRILGEKRLEAVDALTIVKRQVQEATNAKEHALASTKTEKEQLMDDLDRMRREKRRLEKYVYDLKKGKESLCQEEEAARLDFRIANRRRTEAIELLQVTEEELKKFSDTKQELIEAQEMHDIVVREREKLTRTVEKEMIAFEKQRVEIQSMVEKLVSERDRLTQDVAELEGRRKREASLLSVIDSAKKRVEGDIRELKENIKVLLRDISTVTQRRSEMEAELGDAYLLKERIEPEMEDKEAQWVELCEKVGALKSELAEYEKERKGILKEIAQLNDYRGKLETKVDVFTKEYEQANSILGDLHEEISMLEEQRDALRKLPSVDFSQRKPSISLEHSPGQPYERSNSDNIEVKPVVSPTKRRARAK</sequence>
<organism evidence="4">
    <name type="scientific">Perkinsus marinus (strain ATCC 50983 / TXsc)</name>
    <dbReference type="NCBI Taxonomy" id="423536"/>
    <lineage>
        <taxon>Eukaryota</taxon>
        <taxon>Sar</taxon>
        <taxon>Alveolata</taxon>
        <taxon>Perkinsozoa</taxon>
        <taxon>Perkinsea</taxon>
        <taxon>Perkinsida</taxon>
        <taxon>Perkinsidae</taxon>
        <taxon>Perkinsus</taxon>
    </lineage>
</organism>
<dbReference type="AlphaFoldDB" id="C5LXY4"/>
<dbReference type="GeneID" id="9040782"/>
<feature type="region of interest" description="Disordered" evidence="2">
    <location>
        <begin position="397"/>
        <end position="435"/>
    </location>
</feature>
<dbReference type="Proteomes" id="UP000007800">
    <property type="component" value="Unassembled WGS sequence"/>
</dbReference>
<feature type="coiled-coil region" evidence="1">
    <location>
        <begin position="103"/>
        <end position="130"/>
    </location>
</feature>
<evidence type="ECO:0000313" key="4">
    <source>
        <dbReference type="Proteomes" id="UP000007800"/>
    </source>
</evidence>
<dbReference type="OrthoDB" id="437416at2759"/>
<evidence type="ECO:0000256" key="1">
    <source>
        <dbReference type="SAM" id="Coils"/>
    </source>
</evidence>
<reference evidence="3 4" key="1">
    <citation type="submission" date="2008-07" db="EMBL/GenBank/DDBJ databases">
        <authorList>
            <person name="El-Sayed N."/>
            <person name="Caler E."/>
            <person name="Inman J."/>
            <person name="Amedeo P."/>
            <person name="Hass B."/>
            <person name="Wortman J."/>
        </authorList>
    </citation>
    <scope>NUCLEOTIDE SEQUENCE [LARGE SCALE GENOMIC DNA]</scope>
    <source>
        <strain evidence="4">ATCC 50983 / TXsc</strain>
    </source>
</reference>
<keyword evidence="1" id="KW-0175">Coiled coil</keyword>
<feature type="coiled-coil region" evidence="1">
    <location>
        <begin position="320"/>
        <end position="389"/>
    </location>
</feature>
<name>C5LXY4_PERM5</name>
<dbReference type="InParanoid" id="C5LXY4"/>
<gene>
    <name evidence="3" type="ORF">Pmar_PMAR013660</name>
</gene>
<protein>
    <submittedName>
        <fullName evidence="3">Envoplakin, putative</fullName>
    </submittedName>
</protein>
<accession>C5LXY4</accession>
<dbReference type="EMBL" id="GG686772">
    <property type="protein sequence ID" value="EEQ98314.1"/>
    <property type="molecule type" value="Genomic_DNA"/>
</dbReference>